<dbReference type="Pfam" id="PF04082">
    <property type="entry name" value="Fungal_trans"/>
    <property type="match status" value="1"/>
</dbReference>
<evidence type="ECO:0000259" key="6">
    <source>
        <dbReference type="SMART" id="SM00906"/>
    </source>
</evidence>
<dbReference type="GO" id="GO:0043565">
    <property type="term" value="F:sequence-specific DNA binding"/>
    <property type="evidence" value="ECO:0007669"/>
    <property type="project" value="TreeGrafter"/>
</dbReference>
<keyword evidence="8" id="KW-1185">Reference proteome</keyword>
<dbReference type="GO" id="GO:0005634">
    <property type="term" value="C:nucleus"/>
    <property type="evidence" value="ECO:0007669"/>
    <property type="project" value="UniProtKB-SubCell"/>
</dbReference>
<reference evidence="7" key="1">
    <citation type="journal article" date="2023" name="IMA Fungus">
        <title>Comparative genomic study of the Penicillium genus elucidates a diverse pangenome and 15 lateral gene transfer events.</title>
        <authorList>
            <person name="Petersen C."/>
            <person name="Sorensen T."/>
            <person name="Nielsen M.R."/>
            <person name="Sondergaard T.E."/>
            <person name="Sorensen J.L."/>
            <person name="Fitzpatrick D.A."/>
            <person name="Frisvad J.C."/>
            <person name="Nielsen K.L."/>
        </authorList>
    </citation>
    <scope>NUCLEOTIDE SEQUENCE</scope>
    <source>
        <strain evidence="7">IBT 15450</strain>
    </source>
</reference>
<dbReference type="GO" id="GO:0045944">
    <property type="term" value="P:positive regulation of transcription by RNA polymerase II"/>
    <property type="evidence" value="ECO:0007669"/>
    <property type="project" value="TreeGrafter"/>
</dbReference>
<keyword evidence="5" id="KW-0539">Nucleus</keyword>
<comment type="subcellular location">
    <subcellularLocation>
        <location evidence="1">Nucleus</location>
    </subcellularLocation>
</comment>
<gene>
    <name evidence="7" type="ORF">N7460_013475</name>
</gene>
<keyword evidence="4" id="KW-0804">Transcription</keyword>
<evidence type="ECO:0000313" key="7">
    <source>
        <dbReference type="EMBL" id="KAJ6023080.1"/>
    </source>
</evidence>
<dbReference type="SMART" id="SM00906">
    <property type="entry name" value="Fungal_trans"/>
    <property type="match status" value="1"/>
</dbReference>
<keyword evidence="3" id="KW-0238">DNA-binding</keyword>
<evidence type="ECO:0000256" key="4">
    <source>
        <dbReference type="ARBA" id="ARBA00023163"/>
    </source>
</evidence>
<dbReference type="EMBL" id="JAQJZL010000016">
    <property type="protein sequence ID" value="KAJ6023080.1"/>
    <property type="molecule type" value="Genomic_DNA"/>
</dbReference>
<comment type="caution">
    <text evidence="7">The sequence shown here is derived from an EMBL/GenBank/DDBJ whole genome shotgun (WGS) entry which is preliminary data.</text>
</comment>
<dbReference type="Proteomes" id="UP001219568">
    <property type="component" value="Unassembled WGS sequence"/>
</dbReference>
<dbReference type="GO" id="GO:0008270">
    <property type="term" value="F:zinc ion binding"/>
    <property type="evidence" value="ECO:0007669"/>
    <property type="project" value="InterPro"/>
</dbReference>
<evidence type="ECO:0000256" key="5">
    <source>
        <dbReference type="ARBA" id="ARBA00023242"/>
    </source>
</evidence>
<evidence type="ECO:0000256" key="3">
    <source>
        <dbReference type="ARBA" id="ARBA00023125"/>
    </source>
</evidence>
<evidence type="ECO:0000256" key="1">
    <source>
        <dbReference type="ARBA" id="ARBA00004123"/>
    </source>
</evidence>
<proteinExistence type="predicted"/>
<reference evidence="7" key="2">
    <citation type="submission" date="2023-01" db="EMBL/GenBank/DDBJ databases">
        <authorList>
            <person name="Petersen C."/>
        </authorList>
    </citation>
    <scope>NUCLEOTIDE SEQUENCE</scope>
    <source>
        <strain evidence="7">IBT 15450</strain>
    </source>
</reference>
<dbReference type="InterPro" id="IPR007219">
    <property type="entry name" value="XnlR_reg_dom"/>
</dbReference>
<dbReference type="AlphaFoldDB" id="A0AAD6N282"/>
<dbReference type="CDD" id="cd12148">
    <property type="entry name" value="fungal_TF_MHR"/>
    <property type="match status" value="1"/>
</dbReference>
<dbReference type="PANTHER" id="PTHR47540:SF6">
    <property type="entry name" value="ZN(II)2CYS6 TRANSCRIPTION FACTOR (EUROFUNG)"/>
    <property type="match status" value="1"/>
</dbReference>
<dbReference type="InterPro" id="IPR051711">
    <property type="entry name" value="Stress_Response_Reg"/>
</dbReference>
<protein>
    <recommendedName>
        <fullName evidence="6">Xylanolytic transcriptional activator regulatory domain-containing protein</fullName>
    </recommendedName>
</protein>
<sequence length="489" mass="54881">MSTFHFVLKKDTMDMLHSVYQSQDFENPSIKCKFFALFALGQVYSTPYGSSDAPYVPGSDYFAKALSLIQVIPERPNMVHIESLLLLAFFCQFLNRFHSAYLFIGNALRLALSMGLNYNVPQSQNLHPVAREHRIRIWWSIYTLDRFWGLKSGFPVQIHDKWIHVDLPSGLASETYPDQFADSAFAMSTIELAKITGNTTGDIYCQKQSVESFLHCEQKVLTQLKQFVQSLPEQMRLHSDKPNSKDAIHLHLQFNFCVILAIRPVLLHILKLTKKGHSHQSTDTISPVLVTLSEACIHSARHSFALCVDEWTRGSFAIYGYAFPAYLFSAALVLVVSSLLPLGNPGDLASTETALEILKNLSLTGNLASRDLYDHLTRVRQCLDDNSVSPALALDNSENNPVNALPMDEGLLPMPPRPNRCSGYPHVSSGLEDLNSQLFESNVPYLTTEMALHQPTMLNFLTRPHVDFGLLDPVEMFNDFDLAFSSSSS</sequence>
<dbReference type="PANTHER" id="PTHR47540">
    <property type="entry name" value="THIAMINE REPRESSIBLE GENES REGULATORY PROTEIN THI5"/>
    <property type="match status" value="1"/>
</dbReference>
<accession>A0AAD6N282</accession>
<organism evidence="7 8">
    <name type="scientific">Penicillium canescens</name>
    <dbReference type="NCBI Taxonomy" id="5083"/>
    <lineage>
        <taxon>Eukaryota</taxon>
        <taxon>Fungi</taxon>
        <taxon>Dikarya</taxon>
        <taxon>Ascomycota</taxon>
        <taxon>Pezizomycotina</taxon>
        <taxon>Eurotiomycetes</taxon>
        <taxon>Eurotiomycetidae</taxon>
        <taxon>Eurotiales</taxon>
        <taxon>Aspergillaceae</taxon>
        <taxon>Penicillium</taxon>
    </lineage>
</organism>
<evidence type="ECO:0000313" key="8">
    <source>
        <dbReference type="Proteomes" id="UP001219568"/>
    </source>
</evidence>
<evidence type="ECO:0000256" key="2">
    <source>
        <dbReference type="ARBA" id="ARBA00023015"/>
    </source>
</evidence>
<feature type="domain" description="Xylanolytic transcriptional activator regulatory" evidence="6">
    <location>
        <begin position="100"/>
        <end position="174"/>
    </location>
</feature>
<keyword evidence="2" id="KW-0805">Transcription regulation</keyword>
<dbReference type="GO" id="GO:0006351">
    <property type="term" value="P:DNA-templated transcription"/>
    <property type="evidence" value="ECO:0007669"/>
    <property type="project" value="InterPro"/>
</dbReference>
<name>A0AAD6N282_PENCN</name>